<dbReference type="AlphaFoldDB" id="A0AA41YNU5"/>
<name>A0AA41YNU5_9PROT</name>
<evidence type="ECO:0000313" key="2">
    <source>
        <dbReference type="Proteomes" id="UP001165679"/>
    </source>
</evidence>
<comment type="caution">
    <text evidence="1">The sequence shown here is derived from an EMBL/GenBank/DDBJ whole genome shotgun (WGS) entry which is preliminary data.</text>
</comment>
<reference evidence="1" key="2">
    <citation type="submission" date="2022-10" db="EMBL/GenBank/DDBJ databases">
        <authorList>
            <person name="Trinh H.N."/>
        </authorList>
    </citation>
    <scope>NUCLEOTIDE SEQUENCE</scope>
    <source>
        <strain evidence="1">RN2-1</strain>
    </source>
</reference>
<organism evidence="1 2">
    <name type="scientific">Limobrevibacterium gyesilva</name>
    <dbReference type="NCBI Taxonomy" id="2991712"/>
    <lineage>
        <taxon>Bacteria</taxon>
        <taxon>Pseudomonadati</taxon>
        <taxon>Pseudomonadota</taxon>
        <taxon>Alphaproteobacteria</taxon>
        <taxon>Acetobacterales</taxon>
        <taxon>Acetobacteraceae</taxon>
        <taxon>Limobrevibacterium</taxon>
    </lineage>
</organism>
<accession>A0AA41YNU5</accession>
<sequence length="96" mass="9973">MATVREMTPGSQDLATFQTVVQQQEAIFGPLQGIGGEGMNNIMTFVIGPSPDAARATILVTYTGHPPAKDGFQLVAIGTCLVSGAPVQVAAYRPTP</sequence>
<evidence type="ECO:0000313" key="1">
    <source>
        <dbReference type="EMBL" id="MCW3477344.1"/>
    </source>
</evidence>
<proteinExistence type="predicted"/>
<gene>
    <name evidence="1" type="ORF">OL599_22505</name>
</gene>
<dbReference type="RefSeq" id="WP_264716287.1">
    <property type="nucleotide sequence ID" value="NZ_JAPDNT010000035.1"/>
</dbReference>
<reference evidence="1" key="1">
    <citation type="submission" date="2022-09" db="EMBL/GenBank/DDBJ databases">
        <title>Rhodovastum sp. nov. RN2-1 isolated from soil in Seongnam, South Korea.</title>
        <authorList>
            <person name="Le N.T."/>
        </authorList>
    </citation>
    <scope>NUCLEOTIDE SEQUENCE</scope>
    <source>
        <strain evidence="1">RN2-1</strain>
    </source>
</reference>
<dbReference type="EMBL" id="JAPDNT010000035">
    <property type="protein sequence ID" value="MCW3477344.1"/>
    <property type="molecule type" value="Genomic_DNA"/>
</dbReference>
<protein>
    <submittedName>
        <fullName evidence="1">Uncharacterized protein</fullName>
    </submittedName>
</protein>
<dbReference type="Proteomes" id="UP001165679">
    <property type="component" value="Unassembled WGS sequence"/>
</dbReference>
<keyword evidence="2" id="KW-1185">Reference proteome</keyword>